<dbReference type="AlphaFoldDB" id="A0ABD3S1W3"/>
<sequence length="159" mass="17670">MAFRNAAYWKTMANNLQGTSNFTTSTSPKLKAYAATVDHSGGLKSKLPKGGYVPVCVAIGMIGLSGSFGLYTVWHTLGNCPDVFLKKSRRETVPEVEEPERVAEQAEKFVKQSFFRKVAHVQDFDRQEVMPDPIRGDVFNRPIRVVTLKDVGVDPKPHS</sequence>
<protein>
    <recommendedName>
        <fullName evidence="4">Transmembrane protein</fullName>
    </recommendedName>
</protein>
<comment type="caution">
    <text evidence="2">The sequence shown here is derived from an EMBL/GenBank/DDBJ whole genome shotgun (WGS) entry which is preliminary data.</text>
</comment>
<keyword evidence="3" id="KW-1185">Reference proteome</keyword>
<keyword evidence="1" id="KW-0812">Transmembrane</keyword>
<organism evidence="2 3">
    <name type="scientific">Penstemon smallii</name>
    <dbReference type="NCBI Taxonomy" id="265156"/>
    <lineage>
        <taxon>Eukaryota</taxon>
        <taxon>Viridiplantae</taxon>
        <taxon>Streptophyta</taxon>
        <taxon>Embryophyta</taxon>
        <taxon>Tracheophyta</taxon>
        <taxon>Spermatophyta</taxon>
        <taxon>Magnoliopsida</taxon>
        <taxon>eudicotyledons</taxon>
        <taxon>Gunneridae</taxon>
        <taxon>Pentapetalae</taxon>
        <taxon>asterids</taxon>
        <taxon>lamiids</taxon>
        <taxon>Lamiales</taxon>
        <taxon>Plantaginaceae</taxon>
        <taxon>Cheloneae</taxon>
        <taxon>Penstemon</taxon>
    </lineage>
</organism>
<feature type="transmembrane region" description="Helical" evidence="1">
    <location>
        <begin position="52"/>
        <end position="74"/>
    </location>
</feature>
<gene>
    <name evidence="2" type="ORF">ACJIZ3_004366</name>
</gene>
<dbReference type="Proteomes" id="UP001634393">
    <property type="component" value="Unassembled WGS sequence"/>
</dbReference>
<accession>A0ABD3S1W3</accession>
<evidence type="ECO:0000313" key="3">
    <source>
        <dbReference type="Proteomes" id="UP001634393"/>
    </source>
</evidence>
<evidence type="ECO:0008006" key="4">
    <source>
        <dbReference type="Google" id="ProtNLM"/>
    </source>
</evidence>
<dbReference type="PANTHER" id="PTHR33919:SF11">
    <property type="entry name" value="EXPRESSED PROTEIN"/>
    <property type="match status" value="1"/>
</dbReference>
<dbReference type="PANTHER" id="PTHR33919">
    <property type="entry name" value="OS09G0127700 PROTEIN"/>
    <property type="match status" value="1"/>
</dbReference>
<evidence type="ECO:0000256" key="1">
    <source>
        <dbReference type="SAM" id="Phobius"/>
    </source>
</evidence>
<proteinExistence type="predicted"/>
<reference evidence="2 3" key="1">
    <citation type="submission" date="2024-12" db="EMBL/GenBank/DDBJ databases">
        <title>The unique morphological basis and parallel evolutionary history of personate flowers in Penstemon.</title>
        <authorList>
            <person name="Depatie T.H."/>
            <person name="Wessinger C.A."/>
        </authorList>
    </citation>
    <scope>NUCLEOTIDE SEQUENCE [LARGE SCALE GENOMIC DNA]</scope>
    <source>
        <strain evidence="2">WTNN_2</strain>
        <tissue evidence="2">Leaf</tissue>
    </source>
</reference>
<keyword evidence="1" id="KW-1133">Transmembrane helix</keyword>
<name>A0ABD3S1W3_9LAMI</name>
<evidence type="ECO:0000313" key="2">
    <source>
        <dbReference type="EMBL" id="KAL3818461.1"/>
    </source>
</evidence>
<keyword evidence="1" id="KW-0472">Membrane</keyword>
<dbReference type="EMBL" id="JBJXBP010000007">
    <property type="protein sequence ID" value="KAL3818461.1"/>
    <property type="molecule type" value="Genomic_DNA"/>
</dbReference>